<proteinExistence type="predicted"/>
<dbReference type="EMBL" id="CCMZ01000056">
    <property type="protein sequence ID" value="CDX26891.1"/>
    <property type="molecule type" value="Genomic_DNA"/>
</dbReference>
<accession>A0A090EFY5</accession>
<evidence type="ECO:0000313" key="1">
    <source>
        <dbReference type="EMBL" id="CDX26891.1"/>
    </source>
</evidence>
<name>A0A090EFY5_MESPL</name>
<keyword evidence="2" id="KW-1185">Reference proteome</keyword>
<protein>
    <submittedName>
        <fullName evidence="1">Uncharacterized protein</fullName>
    </submittedName>
</protein>
<dbReference type="Proteomes" id="UP000045285">
    <property type="component" value="Unassembled WGS sequence"/>
</dbReference>
<gene>
    <name evidence="1" type="ORF">MPL3356_60606</name>
</gene>
<sequence length="65" mass="7271">MRRSEQQAARDRVLDALTTIQMFDTDPAFREIAKRRYLEMMAAAASRRSDGGADIVMTHTAIAGQ</sequence>
<organism evidence="1 2">
    <name type="scientific">Mesorhizobium plurifarium</name>
    <dbReference type="NCBI Taxonomy" id="69974"/>
    <lineage>
        <taxon>Bacteria</taxon>
        <taxon>Pseudomonadati</taxon>
        <taxon>Pseudomonadota</taxon>
        <taxon>Alphaproteobacteria</taxon>
        <taxon>Hyphomicrobiales</taxon>
        <taxon>Phyllobacteriaceae</taxon>
        <taxon>Mesorhizobium</taxon>
    </lineage>
</organism>
<dbReference type="AlphaFoldDB" id="A0A090EFY5"/>
<evidence type="ECO:0000313" key="2">
    <source>
        <dbReference type="Proteomes" id="UP000045285"/>
    </source>
</evidence>
<reference evidence="2" key="1">
    <citation type="submission" date="2014-08" db="EMBL/GenBank/DDBJ databases">
        <authorList>
            <person name="Moulin L."/>
        </authorList>
    </citation>
    <scope>NUCLEOTIDE SEQUENCE [LARGE SCALE GENOMIC DNA]</scope>
</reference>